<organism evidence="1 2">
    <name type="scientific">Necator americanus</name>
    <name type="common">Human hookworm</name>
    <dbReference type="NCBI Taxonomy" id="51031"/>
    <lineage>
        <taxon>Eukaryota</taxon>
        <taxon>Metazoa</taxon>
        <taxon>Ecdysozoa</taxon>
        <taxon>Nematoda</taxon>
        <taxon>Chromadorea</taxon>
        <taxon>Rhabditida</taxon>
        <taxon>Rhabditina</taxon>
        <taxon>Rhabditomorpha</taxon>
        <taxon>Strongyloidea</taxon>
        <taxon>Ancylostomatidae</taxon>
        <taxon>Bunostominae</taxon>
        <taxon>Necator</taxon>
    </lineage>
</organism>
<reference evidence="2" key="1">
    <citation type="journal article" date="2014" name="Nat. Genet.">
        <title>Genome of the human hookworm Necator americanus.</title>
        <authorList>
            <person name="Tang Y.T."/>
            <person name="Gao X."/>
            <person name="Rosa B.A."/>
            <person name="Abubucker S."/>
            <person name="Hallsworth-Pepin K."/>
            <person name="Martin J."/>
            <person name="Tyagi R."/>
            <person name="Heizer E."/>
            <person name="Zhang X."/>
            <person name="Bhonagiri-Palsikar V."/>
            <person name="Minx P."/>
            <person name="Warren W.C."/>
            <person name="Wang Q."/>
            <person name="Zhan B."/>
            <person name="Hotez P.J."/>
            <person name="Sternberg P.W."/>
            <person name="Dougall A."/>
            <person name="Gaze S.T."/>
            <person name="Mulvenna J."/>
            <person name="Sotillo J."/>
            <person name="Ranganathan S."/>
            <person name="Rabelo E.M."/>
            <person name="Wilson R.K."/>
            <person name="Felgner P.L."/>
            <person name="Bethony J."/>
            <person name="Hawdon J.M."/>
            <person name="Gasser R.B."/>
            <person name="Loukas A."/>
            <person name="Mitreva M."/>
        </authorList>
    </citation>
    <scope>NUCLEOTIDE SEQUENCE [LARGE SCALE GENOMIC DNA]</scope>
</reference>
<proteinExistence type="predicted"/>
<dbReference type="EMBL" id="KI658375">
    <property type="protein sequence ID" value="ETN82818.1"/>
    <property type="molecule type" value="Genomic_DNA"/>
</dbReference>
<protein>
    <submittedName>
        <fullName evidence="1">Uncharacterized protein</fullName>
    </submittedName>
</protein>
<gene>
    <name evidence="1" type="ORF">NECAME_07764</name>
</gene>
<dbReference type="Proteomes" id="UP000053676">
    <property type="component" value="Unassembled WGS sequence"/>
</dbReference>
<evidence type="ECO:0000313" key="2">
    <source>
        <dbReference type="Proteomes" id="UP000053676"/>
    </source>
</evidence>
<dbReference type="AlphaFoldDB" id="W2TM54"/>
<keyword evidence="2" id="KW-1185">Reference proteome</keyword>
<dbReference type="KEGG" id="nai:NECAME_07764"/>
<evidence type="ECO:0000313" key="1">
    <source>
        <dbReference type="EMBL" id="ETN82818.1"/>
    </source>
</evidence>
<name>W2TM54_NECAM</name>
<accession>W2TM54</accession>
<sequence length="76" mass="8931">MLEIAELLDMDHSTVVRHLKQIRNVKKLDSFPVEAPNPVVVRNLYVFVPPRDCKEMKNRTEACLSSKKQTEKEYHH</sequence>